<name>A0ABV8F942_9ACTN</name>
<evidence type="ECO:0000256" key="4">
    <source>
        <dbReference type="ARBA" id="ARBA00048741"/>
    </source>
</evidence>
<dbReference type="Gene3D" id="3.40.50.620">
    <property type="entry name" value="HUPs"/>
    <property type="match status" value="1"/>
</dbReference>
<evidence type="ECO:0000313" key="6">
    <source>
        <dbReference type="EMBL" id="MFC3984431.1"/>
    </source>
</evidence>
<gene>
    <name evidence="6" type="ORF">ACFOYY_30135</name>
</gene>
<feature type="domain" description="Asparagine synthetase" evidence="5">
    <location>
        <begin position="207"/>
        <end position="590"/>
    </location>
</feature>
<sequence>MKFIIFPDNPEADRIRSILPTALGEKVLTHRSGRPWLLGQWPDFDIVQAESAHARVALLGTVDITETALAERLRRVRSIRDLDALASSIAGSFHLIGSVNGTVRAQGSISTARQIFYGTVMGVTVAADRPQSLAELTGAGIDEERLALHLLTPFGAPWPLNEVSMWKGVRALTPGCYLEISANGADRQVPWWTPPEPTVPLAEGAVKVREALDAAVTARSRGTGVLSSDFSGGVDSTSLCFLAAGKSSELVTVHYEASGSLNDDKHWTDLCRTDLPHARHLTVPRGTGPALYSPLAEARLDLEGPAPLARPRARIEHVLRLAAETGATRHMQGTGGDELFFATTTCLHSLSRQQPRRSMQHIRAAASRYRWNLATTVRQMSAIKPYARWLARSTDQLTDQRVWGYETGWEPSLRMPPWATEEAVLTARRLIREAAAAGPEPFSPLPVQHEMIRAVQANGWIIRGVSRIAEQFGILLEAPYTDDRVLEAALSIRLEDRISPTHMKPVLATAMRGLVPHVLDRQTKADGSTDFYEGLRRHRHELWAMCEDSHLARMGLIDPEAIRPVLFGEHADARPFMPFDSTLGVELWLRSTADREGAP</sequence>
<dbReference type="SUPFAM" id="SSF52402">
    <property type="entry name" value="Adenine nucleotide alpha hydrolases-like"/>
    <property type="match status" value="1"/>
</dbReference>
<evidence type="ECO:0000256" key="3">
    <source>
        <dbReference type="ARBA" id="ARBA00022888"/>
    </source>
</evidence>
<dbReference type="RefSeq" id="WP_386194243.1">
    <property type="nucleotide sequence ID" value="NZ_JBHSBC010000034.1"/>
</dbReference>
<evidence type="ECO:0000259" key="5">
    <source>
        <dbReference type="Pfam" id="PF00733"/>
    </source>
</evidence>
<dbReference type="InterPro" id="IPR014729">
    <property type="entry name" value="Rossmann-like_a/b/a_fold"/>
</dbReference>
<dbReference type="PANTHER" id="PTHR43284:SF1">
    <property type="entry name" value="ASPARAGINE SYNTHETASE"/>
    <property type="match status" value="1"/>
</dbReference>
<dbReference type="PANTHER" id="PTHR43284">
    <property type="entry name" value="ASPARAGINE SYNTHETASE (GLUTAMINE-HYDROLYZING)"/>
    <property type="match status" value="1"/>
</dbReference>
<dbReference type="InterPro" id="IPR001962">
    <property type="entry name" value="Asn_synthase"/>
</dbReference>
<dbReference type="EMBL" id="JBHSBC010000034">
    <property type="protein sequence ID" value="MFC3984431.1"/>
    <property type="molecule type" value="Genomic_DNA"/>
</dbReference>
<proteinExistence type="predicted"/>
<evidence type="ECO:0000313" key="7">
    <source>
        <dbReference type="Proteomes" id="UP001595698"/>
    </source>
</evidence>
<organism evidence="6 7">
    <name type="scientific">Streptosporangium jomthongense</name>
    <dbReference type="NCBI Taxonomy" id="1193683"/>
    <lineage>
        <taxon>Bacteria</taxon>
        <taxon>Bacillati</taxon>
        <taxon>Actinomycetota</taxon>
        <taxon>Actinomycetes</taxon>
        <taxon>Streptosporangiales</taxon>
        <taxon>Streptosporangiaceae</taxon>
        <taxon>Streptosporangium</taxon>
    </lineage>
</organism>
<accession>A0ABV8F942</accession>
<evidence type="ECO:0000256" key="2">
    <source>
        <dbReference type="ARBA" id="ARBA00012737"/>
    </source>
</evidence>
<dbReference type="Pfam" id="PF00733">
    <property type="entry name" value="Asn_synthase"/>
    <property type="match status" value="1"/>
</dbReference>
<comment type="caution">
    <text evidence="6">The sequence shown here is derived from an EMBL/GenBank/DDBJ whole genome shotgun (WGS) entry which is preliminary data.</text>
</comment>
<dbReference type="EC" id="6.3.5.4" evidence="2"/>
<protein>
    <recommendedName>
        <fullName evidence="2">asparagine synthase (glutamine-hydrolyzing)</fullName>
        <ecNumber evidence="2">6.3.5.4</ecNumber>
    </recommendedName>
</protein>
<comment type="catalytic activity">
    <reaction evidence="4">
        <text>L-aspartate + L-glutamine + ATP + H2O = L-asparagine + L-glutamate + AMP + diphosphate + H(+)</text>
        <dbReference type="Rhea" id="RHEA:12228"/>
        <dbReference type="ChEBI" id="CHEBI:15377"/>
        <dbReference type="ChEBI" id="CHEBI:15378"/>
        <dbReference type="ChEBI" id="CHEBI:29985"/>
        <dbReference type="ChEBI" id="CHEBI:29991"/>
        <dbReference type="ChEBI" id="CHEBI:30616"/>
        <dbReference type="ChEBI" id="CHEBI:33019"/>
        <dbReference type="ChEBI" id="CHEBI:58048"/>
        <dbReference type="ChEBI" id="CHEBI:58359"/>
        <dbReference type="ChEBI" id="CHEBI:456215"/>
        <dbReference type="EC" id="6.3.5.4"/>
    </reaction>
</comment>
<keyword evidence="3" id="KW-0061">Asparagine biosynthesis</keyword>
<comment type="pathway">
    <text evidence="1">Amino-acid biosynthesis; L-asparagine biosynthesis; L-asparagine from L-aspartate (L-Gln route): step 1/1.</text>
</comment>
<dbReference type="InterPro" id="IPR051786">
    <property type="entry name" value="ASN_synthetase/amidase"/>
</dbReference>
<evidence type="ECO:0000256" key="1">
    <source>
        <dbReference type="ARBA" id="ARBA00005187"/>
    </source>
</evidence>
<dbReference type="Proteomes" id="UP001595698">
    <property type="component" value="Unassembled WGS sequence"/>
</dbReference>
<keyword evidence="3" id="KW-0028">Amino-acid biosynthesis</keyword>
<reference evidence="7" key="1">
    <citation type="journal article" date="2019" name="Int. J. Syst. Evol. Microbiol.">
        <title>The Global Catalogue of Microorganisms (GCM) 10K type strain sequencing project: providing services to taxonomists for standard genome sequencing and annotation.</title>
        <authorList>
            <consortium name="The Broad Institute Genomics Platform"/>
            <consortium name="The Broad Institute Genome Sequencing Center for Infectious Disease"/>
            <person name="Wu L."/>
            <person name="Ma J."/>
        </authorList>
    </citation>
    <scope>NUCLEOTIDE SEQUENCE [LARGE SCALE GENOMIC DNA]</scope>
    <source>
        <strain evidence="7">TBRC 7912</strain>
    </source>
</reference>
<keyword evidence="7" id="KW-1185">Reference proteome</keyword>